<gene>
    <name evidence="3" type="ORF">DPF_2501</name>
</gene>
<evidence type="ECO:0000313" key="3">
    <source>
        <dbReference type="EMBL" id="GAU09768.1"/>
    </source>
</evidence>
<organism evidence="3 4">
    <name type="scientific">Desulfoplanes formicivorans</name>
    <dbReference type="NCBI Taxonomy" id="1592317"/>
    <lineage>
        <taxon>Bacteria</taxon>
        <taxon>Pseudomonadati</taxon>
        <taxon>Thermodesulfobacteriota</taxon>
        <taxon>Desulfovibrionia</taxon>
        <taxon>Desulfovibrionales</taxon>
        <taxon>Desulfoplanaceae</taxon>
        <taxon>Desulfoplanes</taxon>
    </lineage>
</organism>
<dbReference type="SUPFAM" id="SSF52540">
    <property type="entry name" value="P-loop containing nucleoside triphosphate hydrolases"/>
    <property type="match status" value="1"/>
</dbReference>
<dbReference type="EMBL" id="BDFE01000020">
    <property type="protein sequence ID" value="GAU09768.1"/>
    <property type="molecule type" value="Genomic_DNA"/>
</dbReference>
<keyword evidence="3" id="KW-0418">Kinase</keyword>
<dbReference type="InterPro" id="IPR027417">
    <property type="entry name" value="P-loop_NTPase"/>
</dbReference>
<dbReference type="Proteomes" id="UP000095200">
    <property type="component" value="Unassembled WGS sequence"/>
</dbReference>
<dbReference type="GO" id="GO:0019379">
    <property type="term" value="P:sulfate assimilation, phosphoadenylyl sulfate reduction by phosphoadenylyl-sulfate reductase (thioredoxin)"/>
    <property type="evidence" value="ECO:0007669"/>
    <property type="project" value="TreeGrafter"/>
</dbReference>
<keyword evidence="1" id="KW-0808">Transferase</keyword>
<dbReference type="GO" id="GO:0005737">
    <property type="term" value="C:cytoplasm"/>
    <property type="evidence" value="ECO:0007669"/>
    <property type="project" value="TreeGrafter"/>
</dbReference>
<dbReference type="InterPro" id="IPR059117">
    <property type="entry name" value="APS_kinase_dom"/>
</dbReference>
<feature type="domain" description="APS kinase" evidence="2">
    <location>
        <begin position="11"/>
        <end position="174"/>
    </location>
</feature>
<evidence type="ECO:0000313" key="4">
    <source>
        <dbReference type="Proteomes" id="UP000095200"/>
    </source>
</evidence>
<dbReference type="RefSeq" id="WP_069860009.1">
    <property type="nucleotide sequence ID" value="NZ_BDFE01000020.1"/>
</dbReference>
<comment type="caution">
    <text evidence="3">The sequence shown here is derived from an EMBL/GenBank/DDBJ whole genome shotgun (WGS) entry which is preliminary data.</text>
</comment>
<dbReference type="InterPro" id="IPR050512">
    <property type="entry name" value="Sulf_AdTrans/APS_kinase"/>
</dbReference>
<dbReference type="GO" id="GO:0010134">
    <property type="term" value="P:sulfate assimilation via adenylyl sulfate reduction"/>
    <property type="evidence" value="ECO:0007669"/>
    <property type="project" value="TreeGrafter"/>
</dbReference>
<dbReference type="GO" id="GO:0004781">
    <property type="term" value="F:sulfate adenylyltransferase (ATP) activity"/>
    <property type="evidence" value="ECO:0007669"/>
    <property type="project" value="TreeGrafter"/>
</dbReference>
<name>A0A194AKC6_9BACT</name>
<protein>
    <submittedName>
        <fullName evidence="3">Adenylylsulfate kinase</fullName>
    </submittedName>
</protein>
<dbReference type="PANTHER" id="PTHR42700:SF1">
    <property type="entry name" value="SULFATE ADENYLYLTRANSFERASE"/>
    <property type="match status" value="1"/>
</dbReference>
<evidence type="ECO:0000256" key="1">
    <source>
        <dbReference type="ARBA" id="ARBA00022679"/>
    </source>
</evidence>
<accession>A0A194AKC6</accession>
<evidence type="ECO:0000259" key="2">
    <source>
        <dbReference type="Pfam" id="PF01583"/>
    </source>
</evidence>
<dbReference type="OrthoDB" id="9804504at2"/>
<dbReference type="PANTHER" id="PTHR42700">
    <property type="entry name" value="SULFATE ADENYLYLTRANSFERASE"/>
    <property type="match status" value="1"/>
</dbReference>
<dbReference type="AlphaFoldDB" id="A0A194AKC6"/>
<proteinExistence type="predicted"/>
<sequence length="207" mass="23184">MAERVDTDDRGWALWFVGLPGSGKSSVARGVAEVLWARGKDVVHLQMDERRKVYFPEPTYSPRERARAYEMFVDEGALLAGSGRGVIMDGTAPKVAMRTRARNKIARFAEVYVACPLEVAMQREKNRPQGLVMAGLYAKALERKKNGTQFPGLGQVIGVDIPFEVDEHAECVVDNVSLTLEQAVARVITWFDGWQHEQAARSSRDRY</sequence>
<dbReference type="STRING" id="1592317.DPF_2501"/>
<keyword evidence="4" id="KW-1185">Reference proteome</keyword>
<reference evidence="4" key="1">
    <citation type="submission" date="2016-06" db="EMBL/GenBank/DDBJ databases">
        <title>Draft genome sequence of Desulfoplanes formicivorans strain Pf12B.</title>
        <authorList>
            <person name="Watanabe M."/>
            <person name="Kojima H."/>
            <person name="Fukui M."/>
        </authorList>
    </citation>
    <scope>NUCLEOTIDE SEQUENCE [LARGE SCALE GENOMIC DNA]</scope>
    <source>
        <strain evidence="4">Pf12B</strain>
    </source>
</reference>
<dbReference type="GO" id="GO:0016301">
    <property type="term" value="F:kinase activity"/>
    <property type="evidence" value="ECO:0007669"/>
    <property type="project" value="UniProtKB-KW"/>
</dbReference>
<dbReference type="Gene3D" id="3.40.50.300">
    <property type="entry name" value="P-loop containing nucleotide triphosphate hydrolases"/>
    <property type="match status" value="1"/>
</dbReference>
<dbReference type="Pfam" id="PF01583">
    <property type="entry name" value="APS_kinase"/>
    <property type="match status" value="1"/>
</dbReference>